<dbReference type="GO" id="GO:0016491">
    <property type="term" value="F:oxidoreductase activity"/>
    <property type="evidence" value="ECO:0007669"/>
    <property type="project" value="UniProtKB-KW"/>
</dbReference>
<evidence type="ECO:0000256" key="3">
    <source>
        <dbReference type="ARBA" id="ARBA00022553"/>
    </source>
</evidence>
<evidence type="ECO:0000256" key="4">
    <source>
        <dbReference type="ARBA" id="ARBA00022679"/>
    </source>
</evidence>
<dbReference type="EMBL" id="PXOA01000144">
    <property type="protein sequence ID" value="RFU79671.1"/>
    <property type="molecule type" value="Genomic_DNA"/>
</dbReference>
<evidence type="ECO:0000256" key="7">
    <source>
        <dbReference type="ARBA" id="ARBA00023268"/>
    </source>
</evidence>
<dbReference type="Pfam" id="PF00550">
    <property type="entry name" value="PP-binding"/>
    <property type="match status" value="2"/>
</dbReference>
<feature type="active site" description="Proton acceptor; for dehydratase activity" evidence="9">
    <location>
        <position position="961"/>
    </location>
</feature>
<dbReference type="SUPFAM" id="SSF56801">
    <property type="entry name" value="Acetyl-CoA synthetase-like"/>
    <property type="match status" value="1"/>
</dbReference>
<gene>
    <name evidence="13" type="ORF">TARUN_2538</name>
</gene>
<dbReference type="Pfam" id="PF00109">
    <property type="entry name" value="ketoacyl-synt"/>
    <property type="match status" value="1"/>
</dbReference>
<dbReference type="InterPro" id="IPR036736">
    <property type="entry name" value="ACP-like_sf"/>
</dbReference>
<dbReference type="InterPro" id="IPR032821">
    <property type="entry name" value="PKS_assoc"/>
</dbReference>
<feature type="domain" description="Carrier" evidence="10">
    <location>
        <begin position="2463"/>
        <end position="2537"/>
    </location>
</feature>
<dbReference type="Pfam" id="PF08659">
    <property type="entry name" value="KR"/>
    <property type="match status" value="1"/>
</dbReference>
<dbReference type="Pfam" id="PF00698">
    <property type="entry name" value="Acyl_transf_1"/>
    <property type="match status" value="1"/>
</dbReference>
<feature type="active site" description="Proton donor; for dehydratase activity" evidence="9">
    <location>
        <position position="1165"/>
    </location>
</feature>
<dbReference type="SUPFAM" id="SSF52777">
    <property type="entry name" value="CoA-dependent acyltransferases"/>
    <property type="match status" value="1"/>
</dbReference>
<evidence type="ECO:0000256" key="1">
    <source>
        <dbReference type="ARBA" id="ARBA00005179"/>
    </source>
</evidence>
<dbReference type="InterPro" id="IPR013217">
    <property type="entry name" value="Methyltransf_12"/>
</dbReference>
<comment type="pathway">
    <text evidence="1">Secondary metabolite biosynthesis.</text>
</comment>
<dbReference type="Gene3D" id="3.40.50.150">
    <property type="entry name" value="Vaccinia Virus protein VP39"/>
    <property type="match status" value="1"/>
</dbReference>
<dbReference type="Gene3D" id="3.40.366.10">
    <property type="entry name" value="Malonyl-Coenzyme A Acyl Carrier Protein, domain 2"/>
    <property type="match status" value="1"/>
</dbReference>
<dbReference type="InterPro" id="IPR016036">
    <property type="entry name" value="Malonyl_transacylase_ACP-bd"/>
</dbReference>
<dbReference type="InterPro" id="IPR023213">
    <property type="entry name" value="CAT-like_dom_sf"/>
</dbReference>
<dbReference type="InterPro" id="IPR029063">
    <property type="entry name" value="SAM-dependent_MTases_sf"/>
</dbReference>
<evidence type="ECO:0000256" key="9">
    <source>
        <dbReference type="PROSITE-ProRule" id="PRU01363"/>
    </source>
</evidence>
<dbReference type="Gene3D" id="3.30.559.10">
    <property type="entry name" value="Chloramphenicol acetyltransferase-like domain"/>
    <property type="match status" value="1"/>
</dbReference>
<keyword evidence="3" id="KW-0597">Phosphoprotein</keyword>
<dbReference type="InterPro" id="IPR011032">
    <property type="entry name" value="GroES-like_sf"/>
</dbReference>
<dbReference type="SMART" id="SM00829">
    <property type="entry name" value="PKS_ER"/>
    <property type="match status" value="1"/>
</dbReference>
<evidence type="ECO:0000256" key="5">
    <source>
        <dbReference type="ARBA" id="ARBA00022857"/>
    </source>
</evidence>
<dbReference type="SMART" id="SM00822">
    <property type="entry name" value="PKS_KR"/>
    <property type="match status" value="1"/>
</dbReference>
<keyword evidence="14" id="KW-1185">Reference proteome</keyword>
<dbReference type="PANTHER" id="PTHR43775:SF29">
    <property type="entry name" value="ASPERFURANONE POLYKETIDE SYNTHASE AFOG-RELATED"/>
    <property type="match status" value="1"/>
</dbReference>
<dbReference type="InterPro" id="IPR001227">
    <property type="entry name" value="Ac_transferase_dom_sf"/>
</dbReference>
<dbReference type="PROSITE" id="PS00606">
    <property type="entry name" value="KS3_1"/>
    <property type="match status" value="1"/>
</dbReference>
<dbReference type="InterPro" id="IPR014030">
    <property type="entry name" value="Ketoacyl_synth_N"/>
</dbReference>
<dbReference type="CDD" id="cd00833">
    <property type="entry name" value="PKS"/>
    <property type="match status" value="1"/>
</dbReference>
<dbReference type="CDD" id="cd02440">
    <property type="entry name" value="AdoMet_MTases"/>
    <property type="match status" value="1"/>
</dbReference>
<dbReference type="InterPro" id="IPR036291">
    <property type="entry name" value="NAD(P)-bd_dom_sf"/>
</dbReference>
<dbReference type="Pfam" id="PF23114">
    <property type="entry name" value="NAD-bd_HRPKS_sdrA"/>
    <property type="match status" value="1"/>
</dbReference>
<dbReference type="InterPro" id="IPR018201">
    <property type="entry name" value="Ketoacyl_synth_AS"/>
</dbReference>
<dbReference type="InterPro" id="IPR042104">
    <property type="entry name" value="PKS_dehydratase_sf"/>
</dbReference>
<dbReference type="Pfam" id="PF14765">
    <property type="entry name" value="PS-DH"/>
    <property type="match status" value="1"/>
</dbReference>
<dbReference type="InterPro" id="IPR045851">
    <property type="entry name" value="AMP-bd_C_sf"/>
</dbReference>
<dbReference type="InterPro" id="IPR020841">
    <property type="entry name" value="PKS_Beta-ketoAc_synthase_dom"/>
</dbReference>
<dbReference type="SUPFAM" id="SSF52151">
    <property type="entry name" value="FabD/lysophospholipase-like"/>
    <property type="match status" value="1"/>
</dbReference>
<keyword evidence="7" id="KW-0511">Multifunctional enzyme</keyword>
<dbReference type="InterPro" id="IPR013149">
    <property type="entry name" value="ADH-like_C"/>
</dbReference>
<dbReference type="SMART" id="SM00826">
    <property type="entry name" value="PKS_DH"/>
    <property type="match status" value="1"/>
</dbReference>
<dbReference type="Gene3D" id="3.10.129.110">
    <property type="entry name" value="Polyketide synthase dehydratase"/>
    <property type="match status" value="1"/>
</dbReference>
<dbReference type="GO" id="GO:0006633">
    <property type="term" value="P:fatty acid biosynthetic process"/>
    <property type="evidence" value="ECO:0007669"/>
    <property type="project" value="InterPro"/>
</dbReference>
<evidence type="ECO:0000259" key="10">
    <source>
        <dbReference type="PROSITE" id="PS50075"/>
    </source>
</evidence>
<dbReference type="OrthoDB" id="329835at2759"/>
<feature type="region of interest" description="N-terminal hotdog fold" evidence="9">
    <location>
        <begin position="931"/>
        <end position="1074"/>
    </location>
</feature>
<dbReference type="Gene3D" id="3.30.300.30">
    <property type="match status" value="1"/>
</dbReference>
<dbReference type="Pfam" id="PF08240">
    <property type="entry name" value="ADH_N"/>
    <property type="match status" value="1"/>
</dbReference>
<organism evidence="13 14">
    <name type="scientific">Trichoderma arundinaceum</name>
    <dbReference type="NCBI Taxonomy" id="490622"/>
    <lineage>
        <taxon>Eukaryota</taxon>
        <taxon>Fungi</taxon>
        <taxon>Dikarya</taxon>
        <taxon>Ascomycota</taxon>
        <taxon>Pezizomycotina</taxon>
        <taxon>Sordariomycetes</taxon>
        <taxon>Hypocreomycetidae</taxon>
        <taxon>Hypocreales</taxon>
        <taxon>Hypocreaceae</taxon>
        <taxon>Trichoderma</taxon>
    </lineage>
</organism>
<evidence type="ECO:0000259" key="12">
    <source>
        <dbReference type="PROSITE" id="PS52019"/>
    </source>
</evidence>
<proteinExistence type="predicted"/>
<keyword evidence="8" id="KW-0012">Acyltransferase</keyword>
<dbReference type="InterPro" id="IPR020806">
    <property type="entry name" value="PKS_PP-bd"/>
</dbReference>
<feature type="region of interest" description="C-terminal hotdog fold" evidence="9">
    <location>
        <begin position="1099"/>
        <end position="1254"/>
    </location>
</feature>
<dbReference type="InterPro" id="IPR013154">
    <property type="entry name" value="ADH-like_N"/>
</dbReference>
<dbReference type="Gene3D" id="1.10.1200.10">
    <property type="entry name" value="ACP-like"/>
    <property type="match status" value="2"/>
</dbReference>
<dbReference type="InterPro" id="IPR020807">
    <property type="entry name" value="PKS_DH"/>
</dbReference>
<dbReference type="InterPro" id="IPR049551">
    <property type="entry name" value="PKS_DH_C"/>
</dbReference>
<dbReference type="SUPFAM" id="SSF51735">
    <property type="entry name" value="NAD(P)-binding Rossmann-fold domains"/>
    <property type="match status" value="2"/>
</dbReference>
<dbReference type="Proteomes" id="UP000266272">
    <property type="component" value="Unassembled WGS sequence"/>
</dbReference>
<dbReference type="SMART" id="SM00823">
    <property type="entry name" value="PKS_PP"/>
    <property type="match status" value="1"/>
</dbReference>
<keyword evidence="4" id="KW-0808">Transferase</keyword>
<dbReference type="InterPro" id="IPR020843">
    <property type="entry name" value="ER"/>
</dbReference>
<feature type="domain" description="Carrier" evidence="10">
    <location>
        <begin position="2645"/>
        <end position="2722"/>
    </location>
</feature>
<dbReference type="SUPFAM" id="SSF53335">
    <property type="entry name" value="S-adenosyl-L-methionine-dependent methyltransferases"/>
    <property type="match status" value="1"/>
</dbReference>
<dbReference type="GO" id="GO:0030639">
    <property type="term" value="P:polyketide biosynthetic process"/>
    <property type="evidence" value="ECO:0007669"/>
    <property type="project" value="UniProtKB-ARBA"/>
</dbReference>
<evidence type="ECO:0000259" key="11">
    <source>
        <dbReference type="PROSITE" id="PS52004"/>
    </source>
</evidence>
<evidence type="ECO:0000256" key="6">
    <source>
        <dbReference type="ARBA" id="ARBA00023002"/>
    </source>
</evidence>
<dbReference type="InterPro" id="IPR050091">
    <property type="entry name" value="PKS_NRPS_Biosynth_Enz"/>
</dbReference>
<dbReference type="InterPro" id="IPR013968">
    <property type="entry name" value="PKS_KR"/>
</dbReference>
<dbReference type="InterPro" id="IPR056501">
    <property type="entry name" value="NAD-bd_HRPKS_sdrA"/>
</dbReference>
<evidence type="ECO:0000256" key="2">
    <source>
        <dbReference type="ARBA" id="ARBA00022450"/>
    </source>
</evidence>
<dbReference type="InterPro" id="IPR014043">
    <property type="entry name" value="Acyl_transferase_dom"/>
</dbReference>
<dbReference type="GO" id="GO:0004312">
    <property type="term" value="F:fatty acid synthase activity"/>
    <property type="evidence" value="ECO:0007669"/>
    <property type="project" value="TreeGrafter"/>
</dbReference>
<dbReference type="PANTHER" id="PTHR43775">
    <property type="entry name" value="FATTY ACID SYNTHASE"/>
    <property type="match status" value="1"/>
</dbReference>
<dbReference type="InterPro" id="IPR016035">
    <property type="entry name" value="Acyl_Trfase/lysoPLipase"/>
</dbReference>
<accession>A0A395NW06</accession>
<dbReference type="PROSITE" id="PS52019">
    <property type="entry name" value="PKS_MFAS_DH"/>
    <property type="match status" value="1"/>
</dbReference>
<evidence type="ECO:0000256" key="8">
    <source>
        <dbReference type="ARBA" id="ARBA00023315"/>
    </source>
</evidence>
<keyword evidence="5" id="KW-0521">NADP</keyword>
<dbReference type="SUPFAM" id="SSF53901">
    <property type="entry name" value="Thiolase-like"/>
    <property type="match status" value="1"/>
</dbReference>
<dbReference type="PROSITE" id="PS00012">
    <property type="entry name" value="PHOSPHOPANTETHEINE"/>
    <property type="match status" value="1"/>
</dbReference>
<dbReference type="Pfam" id="PF00107">
    <property type="entry name" value="ADH_zinc_N"/>
    <property type="match status" value="1"/>
</dbReference>
<dbReference type="SUPFAM" id="SSF55048">
    <property type="entry name" value="Probable ACP-binding domain of malonyl-CoA ACP transacylase"/>
    <property type="match status" value="1"/>
</dbReference>
<dbReference type="PROSITE" id="PS52004">
    <property type="entry name" value="KS3_2"/>
    <property type="match status" value="1"/>
</dbReference>
<dbReference type="InterPro" id="IPR049900">
    <property type="entry name" value="PKS_mFAS_DH"/>
</dbReference>
<feature type="domain" description="Ketosynthase family 3 (KS3)" evidence="11">
    <location>
        <begin position="1"/>
        <end position="422"/>
    </location>
</feature>
<dbReference type="GO" id="GO:0031177">
    <property type="term" value="F:phosphopantetheine binding"/>
    <property type="evidence" value="ECO:0007669"/>
    <property type="project" value="InterPro"/>
</dbReference>
<dbReference type="GO" id="GO:0004315">
    <property type="term" value="F:3-oxoacyl-[acyl-carrier-protein] synthase activity"/>
    <property type="evidence" value="ECO:0007669"/>
    <property type="project" value="InterPro"/>
</dbReference>
<protein>
    <submittedName>
        <fullName evidence="13">Beta-ketoacyl synthase domain-containing</fullName>
    </submittedName>
</protein>
<keyword evidence="6" id="KW-0560">Oxidoreductase</keyword>
<evidence type="ECO:0000313" key="13">
    <source>
        <dbReference type="EMBL" id="RFU79671.1"/>
    </source>
</evidence>
<dbReference type="Gene3D" id="3.40.47.10">
    <property type="match status" value="1"/>
</dbReference>
<dbReference type="SUPFAM" id="SSF50129">
    <property type="entry name" value="GroES-like"/>
    <property type="match status" value="1"/>
</dbReference>
<dbReference type="SUPFAM" id="SSF47336">
    <property type="entry name" value="ACP-like"/>
    <property type="match status" value="2"/>
</dbReference>
<dbReference type="Pfam" id="PF16197">
    <property type="entry name" value="KAsynt_C_assoc"/>
    <property type="match status" value="1"/>
</dbReference>
<keyword evidence="2" id="KW-0596">Phosphopantetheine</keyword>
<dbReference type="Gene3D" id="3.30.70.3290">
    <property type="match status" value="1"/>
</dbReference>
<dbReference type="CDD" id="cd05195">
    <property type="entry name" value="enoyl_red"/>
    <property type="match status" value="1"/>
</dbReference>
<dbReference type="SMART" id="SM00827">
    <property type="entry name" value="PKS_AT"/>
    <property type="match status" value="1"/>
</dbReference>
<feature type="domain" description="PKS/mFAS DH" evidence="12">
    <location>
        <begin position="931"/>
        <end position="1254"/>
    </location>
</feature>
<dbReference type="InterPro" id="IPR014031">
    <property type="entry name" value="Ketoacyl_synth_C"/>
</dbReference>
<sequence>MAVAVIGMGARLPGDASTPEGFWDMLVAARSAQSDVPKSRFDSTAFYHPHPGRTSAISARKAHFLTEDPLTFDAPFFSIKPKEAKEMDPQQRNLLEVSYQALENAGLSINAIKGSKTCCFVGAFGGDYRDLLIRDNDDLGQYAVSGLWCALAANRVSWFFDLKGPSMTLDSACSSSLVALHLACQSILRGETKMGIAAGSNLLLGPDTAMFLSAGGMLSPDSKSQAFDHKANGYARGEGFGALILKNLDDAIRDGDHIRAIIRGTACNHDGRTPAVGHPSSVGQAALIRTAYETAGLSPLDTGYFEAHGTGTSVGDSLETSAIAQVFGPGRTQDLFIGSVKTNIGHTEGTAGIAGVMKAILIVERGLIPQNIWFEKLSPRINLPSTIKVAAELTPWTNPGPRIASVNSFGIGGANAHCIVQDADSYLQGRHISEATADSRLTNGVNGSAKTYPSRPILLAVSAQDKQGTGRIAQQLETYLDKQQKGNSTATFLQDLAFTLSEKRSVLPWKAYVLASDVEGASKSLAGITAPVRSSRVPRLGFAFTGQGAQWYAMGRELFAYPQFQASITSCDSTLKSLGCPWSLLEELQRNETDSRLDTAELSQAVCTALQVGLVDLFRAWGIQPAAVIGHSSGEIAAAYAAGGISRRAAVAMAYYRGISASSIELNPNLSGGMAAVRASGDKIAPILHELKKGVAVVACYNSPSNCTVSGDKDALEELQPILDEAGIGFTRLNVRVAYHSPHMDSAAAAYLTSMTAFSAELDSSDRLDAVPFFSSVRGGLLGLSALGPQYWAENLKSPVNFTAALHALLHHSEENSDGNDGLFIDGIVEIGPHSALRAYCLEICRSGDKPATIPYVGSLRRGHSAYDTMLTAAGDLWCLGSPVNLSIINGTTSGATILVDLPPYPFNHSTSYSAETTASREFRSKGYPHTGLLGAPVLGSMVPQWRKFLRIRDDPWMVDHKELAMWPWVSHGLSDAILVPLITFMEVIEAMSQLADPGTEIAGFELQDIVFDAPLQIPDDDQGIETVTQLGSSTQESTGSPWSIFTVASRGGRDEFSFQTHCKGKIRLHYKPPVGSEMAQEIELERQRYLEAYKDAEKHCQRPVPDFYKKAAEVGMGFGPIFQNLHNIHRGSDRSRATIVIPDTKSVMPGEFEHPHIIHPATLDALAQTALNTLSDNGEGLATSVVAAGLESLYIDAQIAKTPGHVFKASATRDVQSNHGAKFTIAVLDSETNTPTLIAKGVEIAYLGKSESTSRSPNDGLCWQTVWEADVDLLAPVEAREVIASRVPTEPLKGEWDDALELITFAHIRKSLAWLSGEGKDYIPKSGTLKYYYDWMLDIVERRSDLLTHPFVDKADPFAEANKNNGPGAVVLEMVSRIGRDQHGIFQNTIQPLEVMLEGKLLHEFYNAIGTSYNTAVSEYMRLLAHKMVGQATVLEVGAGTGGTTARILDRLRNTDGSSMVRRYVFTDVSAGFLGNAATRFSQDASVMEFKTLDIEQNPLDQGFEPDSFDIIVASGVLHATKSIATTLNHCRTLLKPGGRLVLAEPTENTLYVSFIMGTLPGWWLGEDDGRKGGPLLSTPRWDDALRKTGFSGVDVDFRSPPAPMSLLVSTKLGGQPNTVKLRATLDLLLQKNAPVHIIVDSPPAPGSPALILQKLLSSSVQDVSVITWEALSASHIANAYLLSLLELDKPFIRDIQEKDFNKLKDLLYKSAAVCWMTSGASIDSPNPELSLMTGLARTLISESDVNIMLVDLDRDNGVVEQESLSLANTIVLSHMAGHMKEREIAIRNRLPQIPRLLRLADFEDMIRRQEGDSSVQLVPYGQIEEPVKLVVQQAGLLDRMCFEADKEALLPVPDDWVEIEVKAAGLNPEDLLTALGRLKDSSIFGFECSGHVTRVGSKAEGLHHGDRVWAWAENCLGTSARFPWWTALKIPASMGFEDAAGLMAIYVTVYYSFFQAGRLQAGETVLIHSAVDAIGQAAIILAQHIGAEIYCTVDSNEKRPLLAELYGIPMDHIFSTQGDSFAKGVMRMTRDKGVDVVFNSLAGESLRLSWQCLGEFGRFLEIGITDVQANNPLEMRPFARNRSFIGVNLRDFMRWPVASARATMDGLQNLLDKRVIKPVKPINIFDIGDAEQAFRQMQRGKSVGKTVLRMSPESHVQYKLPLPRMPIDPTATYLLVGGMGGVGRVLANWLISVGAKNVAFLSRSAATNPDNQKYLEHLRNDEGINAKAWNCDATKKDGLKQVLFDVQSTMPQIKGTIVASMVLRDSHFERMSLEDWTVAVQSKVHASQYLHELLPKNLDFFVMLSSGGGVIGYRGQANYHVGNVYQDALAHHRRSQGQPALTIDMGPVLGVGWMAGEFVDISMQNLQLAGSVPSNPAHLGALIAASFGQAAPSHPANITLALPASYSGDEPYYWMNTPRFSALRVPNRSTGPATVQNGQTDGHPPLKDEITEAADVRAAGRITTTRLLEWIARLMAMPLEDIDTQKPLTAYGVDSLVAVELRNWLRRETGLELGVLDMIRDIPMAQLCLEVAWKLVSASGLCKQQLIAVFTLKELSAASQSNEDWMRPITDEIITSRISTLSERGSATLPPYMIPSVWTVVARMPLGITGKLDRRQILGRLEAVDKATLSKISSVITAHDAQAPVSANELILQSIWTEVLDVQVNDVHQPFFSLGGDSISAMQVVSRWRRKGSFVTVQDVIRCKTSSKLAAIAQPIRDTASLEPGDIRIPFQLSPIQEMFFSYSPEEESHFNQSFLLHITKDFNVTTLSHAIESVVRRKPTLSARFEMKMVTGLSESLPTGRAHTDLRCMN</sequence>
<comment type="caution">
    <text evidence="13">The sequence shown here is derived from an EMBL/GenBank/DDBJ whole genome shotgun (WGS) entry which is preliminary data.</text>
</comment>
<dbReference type="Pfam" id="PF02801">
    <property type="entry name" value="Ketoacyl-synt_C"/>
    <property type="match status" value="1"/>
</dbReference>
<dbReference type="PROSITE" id="PS50075">
    <property type="entry name" value="CARRIER"/>
    <property type="match status" value="2"/>
</dbReference>
<dbReference type="SMART" id="SM00825">
    <property type="entry name" value="PKS_KS"/>
    <property type="match status" value="1"/>
</dbReference>
<dbReference type="Gene3D" id="3.90.180.10">
    <property type="entry name" value="Medium-chain alcohol dehydrogenases, catalytic domain"/>
    <property type="match status" value="1"/>
</dbReference>
<dbReference type="STRING" id="490622.A0A395NW06"/>
<name>A0A395NW06_TRIAR</name>
<dbReference type="InterPro" id="IPR009081">
    <property type="entry name" value="PP-bd_ACP"/>
</dbReference>
<dbReference type="InterPro" id="IPR057326">
    <property type="entry name" value="KR_dom"/>
</dbReference>
<dbReference type="Gene3D" id="3.40.50.720">
    <property type="entry name" value="NAD(P)-binding Rossmann-like Domain"/>
    <property type="match status" value="1"/>
</dbReference>
<reference evidence="13 14" key="1">
    <citation type="journal article" date="2018" name="PLoS Pathog.">
        <title>Evolution of structural diversity of trichothecenes, a family of toxins produced by plant pathogenic and entomopathogenic fungi.</title>
        <authorList>
            <person name="Proctor R.H."/>
            <person name="McCormick S.P."/>
            <person name="Kim H.S."/>
            <person name="Cardoza R.E."/>
            <person name="Stanley A.M."/>
            <person name="Lindo L."/>
            <person name="Kelly A."/>
            <person name="Brown D.W."/>
            <person name="Lee T."/>
            <person name="Vaughan M.M."/>
            <person name="Alexander N.J."/>
            <person name="Busman M."/>
            <person name="Gutierrez S."/>
        </authorList>
    </citation>
    <scope>NUCLEOTIDE SEQUENCE [LARGE SCALE GENOMIC DNA]</scope>
    <source>
        <strain evidence="13 14">IBT 40837</strain>
    </source>
</reference>
<evidence type="ECO:0000313" key="14">
    <source>
        <dbReference type="Proteomes" id="UP000266272"/>
    </source>
</evidence>
<dbReference type="Pfam" id="PF08242">
    <property type="entry name" value="Methyltransf_12"/>
    <property type="match status" value="1"/>
</dbReference>
<dbReference type="InterPro" id="IPR016039">
    <property type="entry name" value="Thiolase-like"/>
</dbReference>
<dbReference type="InterPro" id="IPR006162">
    <property type="entry name" value="Ppantetheine_attach_site"/>
</dbReference>